<organism evidence="3 4">
    <name type="scientific">Phialemonium atrogriseum</name>
    <dbReference type="NCBI Taxonomy" id="1093897"/>
    <lineage>
        <taxon>Eukaryota</taxon>
        <taxon>Fungi</taxon>
        <taxon>Dikarya</taxon>
        <taxon>Ascomycota</taxon>
        <taxon>Pezizomycotina</taxon>
        <taxon>Sordariomycetes</taxon>
        <taxon>Sordariomycetidae</taxon>
        <taxon>Cephalothecales</taxon>
        <taxon>Cephalothecaceae</taxon>
        <taxon>Phialemonium</taxon>
    </lineage>
</organism>
<feature type="region of interest" description="Disordered" evidence="1">
    <location>
        <begin position="86"/>
        <end position="112"/>
    </location>
</feature>
<feature type="signal peptide" evidence="2">
    <location>
        <begin position="1"/>
        <end position="22"/>
    </location>
</feature>
<accession>A0AAJ0BXH3</accession>
<protein>
    <submittedName>
        <fullName evidence="3">Uncharacterized protein</fullName>
    </submittedName>
</protein>
<dbReference type="RefSeq" id="XP_060281890.1">
    <property type="nucleotide sequence ID" value="XM_060430072.1"/>
</dbReference>
<keyword evidence="4" id="KW-1185">Reference proteome</keyword>
<keyword evidence="2" id="KW-0732">Signal</keyword>
<sequence length="112" mass="11677">MHHPISLLLCATAILAAAAATAQLVPPPTLTCGACKEGEGGSSHAVKWCQRCYMSPVHCSLEFSVPCNSTVDRVCPGDVMGCVHEPGDAANATRSGDTEMVGGRRRRGRGRA</sequence>
<dbReference type="GeneID" id="85313259"/>
<evidence type="ECO:0000256" key="1">
    <source>
        <dbReference type="SAM" id="MobiDB-lite"/>
    </source>
</evidence>
<dbReference type="Proteomes" id="UP001244011">
    <property type="component" value="Unassembled WGS sequence"/>
</dbReference>
<comment type="caution">
    <text evidence="3">The sequence shown here is derived from an EMBL/GenBank/DDBJ whole genome shotgun (WGS) entry which is preliminary data.</text>
</comment>
<reference evidence="3" key="1">
    <citation type="submission" date="2023-06" db="EMBL/GenBank/DDBJ databases">
        <title>Genome-scale phylogeny and comparative genomics of the fungal order Sordariales.</title>
        <authorList>
            <consortium name="Lawrence Berkeley National Laboratory"/>
            <person name="Hensen N."/>
            <person name="Bonometti L."/>
            <person name="Westerberg I."/>
            <person name="Brannstrom I.O."/>
            <person name="Guillou S."/>
            <person name="Cros-Aarteil S."/>
            <person name="Calhoun S."/>
            <person name="Haridas S."/>
            <person name="Kuo A."/>
            <person name="Mondo S."/>
            <person name="Pangilinan J."/>
            <person name="Riley R."/>
            <person name="Labutti K."/>
            <person name="Andreopoulos B."/>
            <person name="Lipzen A."/>
            <person name="Chen C."/>
            <person name="Yanf M."/>
            <person name="Daum C."/>
            <person name="Ng V."/>
            <person name="Clum A."/>
            <person name="Steindorff A."/>
            <person name="Ohm R."/>
            <person name="Martin F."/>
            <person name="Silar P."/>
            <person name="Natvig D."/>
            <person name="Lalanne C."/>
            <person name="Gautier V."/>
            <person name="Ament-Velasquez S.L."/>
            <person name="Kruys A."/>
            <person name="Hutchinson M.I."/>
            <person name="Powell A.J."/>
            <person name="Barry K."/>
            <person name="Miller A.N."/>
            <person name="Grigoriev I.V."/>
            <person name="Debuchy R."/>
            <person name="Gladieux P."/>
            <person name="Thoren M.H."/>
            <person name="Johannesson H."/>
        </authorList>
    </citation>
    <scope>NUCLEOTIDE SEQUENCE</scope>
    <source>
        <strain evidence="3">8032-3</strain>
    </source>
</reference>
<evidence type="ECO:0000313" key="4">
    <source>
        <dbReference type="Proteomes" id="UP001244011"/>
    </source>
</evidence>
<name>A0AAJ0BXH3_9PEZI</name>
<gene>
    <name evidence="3" type="ORF">QBC33DRAFT_560598</name>
</gene>
<evidence type="ECO:0000313" key="3">
    <source>
        <dbReference type="EMBL" id="KAK1765677.1"/>
    </source>
</evidence>
<feature type="chain" id="PRO_5042539715" evidence="2">
    <location>
        <begin position="23"/>
        <end position="112"/>
    </location>
</feature>
<dbReference type="AlphaFoldDB" id="A0AAJ0BXH3"/>
<dbReference type="EMBL" id="MU839014">
    <property type="protein sequence ID" value="KAK1765677.1"/>
    <property type="molecule type" value="Genomic_DNA"/>
</dbReference>
<proteinExistence type="predicted"/>
<evidence type="ECO:0000256" key="2">
    <source>
        <dbReference type="SAM" id="SignalP"/>
    </source>
</evidence>
<feature type="compositionally biased region" description="Basic residues" evidence="1">
    <location>
        <begin position="103"/>
        <end position="112"/>
    </location>
</feature>